<dbReference type="Pfam" id="PF00144">
    <property type="entry name" value="Beta-lactamase"/>
    <property type="match status" value="1"/>
</dbReference>
<feature type="domain" description="Beta-lactamase-related" evidence="2">
    <location>
        <begin position="115"/>
        <end position="397"/>
    </location>
</feature>
<feature type="signal peptide" evidence="1">
    <location>
        <begin position="1"/>
        <end position="25"/>
    </location>
</feature>
<evidence type="ECO:0000256" key="1">
    <source>
        <dbReference type="SAM" id="SignalP"/>
    </source>
</evidence>
<dbReference type="PANTHER" id="PTHR43283:SF7">
    <property type="entry name" value="BETA-LACTAMASE-RELATED DOMAIN-CONTAINING PROTEIN"/>
    <property type="match status" value="1"/>
</dbReference>
<name>A0ABV0CXU7_9SPHN</name>
<gene>
    <name evidence="3" type="ORF">ABDJ38_10960</name>
</gene>
<evidence type="ECO:0000313" key="4">
    <source>
        <dbReference type="Proteomes" id="UP001484535"/>
    </source>
</evidence>
<evidence type="ECO:0000259" key="2">
    <source>
        <dbReference type="Pfam" id="PF00144"/>
    </source>
</evidence>
<proteinExistence type="predicted"/>
<dbReference type="Gene3D" id="3.40.710.10">
    <property type="entry name" value="DD-peptidase/beta-lactamase superfamily"/>
    <property type="match status" value="1"/>
</dbReference>
<organism evidence="3 4">
    <name type="scientific">Aurantiacibacter flavus</name>
    <dbReference type="NCBI Taxonomy" id="3145232"/>
    <lineage>
        <taxon>Bacteria</taxon>
        <taxon>Pseudomonadati</taxon>
        <taxon>Pseudomonadota</taxon>
        <taxon>Alphaproteobacteria</taxon>
        <taxon>Sphingomonadales</taxon>
        <taxon>Erythrobacteraceae</taxon>
        <taxon>Aurantiacibacter</taxon>
    </lineage>
</organism>
<dbReference type="EMBL" id="JBDLBR010000003">
    <property type="protein sequence ID" value="MEN7537693.1"/>
    <property type="molecule type" value="Genomic_DNA"/>
</dbReference>
<dbReference type="Proteomes" id="UP001484535">
    <property type="component" value="Unassembled WGS sequence"/>
</dbReference>
<keyword evidence="1" id="KW-0732">Signal</keyword>
<feature type="chain" id="PRO_5045216441" evidence="1">
    <location>
        <begin position="26"/>
        <end position="418"/>
    </location>
</feature>
<reference evidence="3 4" key="1">
    <citation type="submission" date="2024-05" db="EMBL/GenBank/DDBJ databases">
        <authorList>
            <person name="Park S."/>
        </authorList>
    </citation>
    <scope>NUCLEOTIDE SEQUENCE [LARGE SCALE GENOMIC DNA]</scope>
    <source>
        <strain evidence="3 4">DGU5</strain>
    </source>
</reference>
<dbReference type="InterPro" id="IPR050789">
    <property type="entry name" value="Diverse_Enzym_Activities"/>
</dbReference>
<dbReference type="InterPro" id="IPR001466">
    <property type="entry name" value="Beta-lactam-related"/>
</dbReference>
<dbReference type="GO" id="GO:0016787">
    <property type="term" value="F:hydrolase activity"/>
    <property type="evidence" value="ECO:0007669"/>
    <property type="project" value="UniProtKB-KW"/>
</dbReference>
<dbReference type="SUPFAM" id="SSF56601">
    <property type="entry name" value="beta-lactamase/transpeptidase-like"/>
    <property type="match status" value="1"/>
</dbReference>
<comment type="caution">
    <text evidence="3">The sequence shown here is derived from an EMBL/GenBank/DDBJ whole genome shotgun (WGS) entry which is preliminary data.</text>
</comment>
<protein>
    <submittedName>
        <fullName evidence="3">Serine hydrolase</fullName>
        <ecNumber evidence="3">3.-.-.-</ecNumber>
    </submittedName>
</protein>
<accession>A0ABV0CXU7</accession>
<evidence type="ECO:0000313" key="3">
    <source>
        <dbReference type="EMBL" id="MEN7537693.1"/>
    </source>
</evidence>
<keyword evidence="4" id="KW-1185">Reference proteome</keyword>
<sequence>MTKLTPMLLRVAGAAILIAGAPALAQPDETVTEAEVVGSLPPSPATIAMRWQLLNPEVNAFTFRNTQEVLAFRTVAAPEDARPLPHGGDLVLPQAMLAGQPVSYDAWAEGTFTNALLVLRDGKIVFEDYRNRMDAATPHIGFSMTKTITAMLIGQALDRGEIASLDDPVSRYVPALADGAYGAATIRNVLEMRSGAAIEERYDFGENPSLAGRIHETAIIRNEARFADFAVGIDQRSEPGAQFNYATLDTAVLGWVLEEATGRRIEDLMEERLWQPLGAEAGAHFLADGPVGTGRALNGMGFNAVLRDWGRLGQMLLDEGKVGADQVLPVGWTAQMSTMKPTGMPADAGFPGYGLQTWQVDNEPGAYAAVGLAGQLVYVHPETRTVIVKLSYYPPVPPEGVDADVLSYFAAIARKPMQ</sequence>
<dbReference type="InterPro" id="IPR012338">
    <property type="entry name" value="Beta-lactam/transpept-like"/>
</dbReference>
<keyword evidence="3" id="KW-0378">Hydrolase</keyword>
<dbReference type="EC" id="3.-.-.-" evidence="3"/>
<dbReference type="PANTHER" id="PTHR43283">
    <property type="entry name" value="BETA-LACTAMASE-RELATED"/>
    <property type="match status" value="1"/>
</dbReference>